<gene>
    <name evidence="2" type="ORF">E1267_26555</name>
</gene>
<name>A0A4R4N8X0_9ACTN</name>
<dbReference type="EMBL" id="SMJZ01000113">
    <property type="protein sequence ID" value="TDC03387.1"/>
    <property type="molecule type" value="Genomic_DNA"/>
</dbReference>
<proteinExistence type="predicted"/>
<feature type="non-terminal residue" evidence="2">
    <location>
        <position position="60"/>
    </location>
</feature>
<protein>
    <submittedName>
        <fullName evidence="2">Uncharacterized protein</fullName>
    </submittedName>
</protein>
<reference evidence="2 3" key="1">
    <citation type="submission" date="2019-02" db="EMBL/GenBank/DDBJ databases">
        <title>Draft genome sequences of novel Actinobacteria.</title>
        <authorList>
            <person name="Sahin N."/>
            <person name="Ay H."/>
            <person name="Saygin H."/>
        </authorList>
    </citation>
    <scope>NUCLEOTIDE SEQUENCE [LARGE SCALE GENOMIC DNA]</scope>
    <source>
        <strain evidence="2 3">KC201</strain>
    </source>
</reference>
<dbReference type="RefSeq" id="WP_132336090.1">
    <property type="nucleotide sequence ID" value="NZ_SMJZ01000113.1"/>
</dbReference>
<accession>A0A4R4N8X0</accession>
<dbReference type="Proteomes" id="UP000295157">
    <property type="component" value="Unassembled WGS sequence"/>
</dbReference>
<feature type="region of interest" description="Disordered" evidence="1">
    <location>
        <begin position="1"/>
        <end position="30"/>
    </location>
</feature>
<sequence length="60" mass="6232">MTATRTRNQIRQRGRAPAPPSPPAVPTRAADLRSGHAVRIAGYGTLPVAAEPGPVLPPLV</sequence>
<comment type="caution">
    <text evidence="2">The sequence shown here is derived from an EMBL/GenBank/DDBJ whole genome shotgun (WGS) entry which is preliminary data.</text>
</comment>
<organism evidence="2 3">
    <name type="scientific">Nonomuraea longispora</name>
    <dbReference type="NCBI Taxonomy" id="1848320"/>
    <lineage>
        <taxon>Bacteria</taxon>
        <taxon>Bacillati</taxon>
        <taxon>Actinomycetota</taxon>
        <taxon>Actinomycetes</taxon>
        <taxon>Streptosporangiales</taxon>
        <taxon>Streptosporangiaceae</taxon>
        <taxon>Nonomuraea</taxon>
    </lineage>
</organism>
<evidence type="ECO:0000256" key="1">
    <source>
        <dbReference type="SAM" id="MobiDB-lite"/>
    </source>
</evidence>
<evidence type="ECO:0000313" key="2">
    <source>
        <dbReference type="EMBL" id="TDC03387.1"/>
    </source>
</evidence>
<dbReference type="AlphaFoldDB" id="A0A4R4N8X0"/>
<keyword evidence="3" id="KW-1185">Reference proteome</keyword>
<evidence type="ECO:0000313" key="3">
    <source>
        <dbReference type="Proteomes" id="UP000295157"/>
    </source>
</evidence>